<feature type="transmembrane region" description="Helical" evidence="1">
    <location>
        <begin position="197"/>
        <end position="216"/>
    </location>
</feature>
<organism evidence="2">
    <name type="scientific">Elephant endotheliotropic herpesvirus 1A</name>
    <dbReference type="NCBI Taxonomy" id="759753"/>
    <lineage>
        <taxon>Viruses</taxon>
        <taxon>Duplodnaviria</taxon>
        <taxon>Heunggongvirae</taxon>
        <taxon>Peploviricota</taxon>
        <taxon>Herviviricetes</taxon>
        <taxon>Herpesvirales</taxon>
        <taxon>Orthoherpesviridae</taxon>
        <taxon>Betaherpesvirinae</taxon>
        <taxon>Proboscivirus</taxon>
        <taxon>Proboscivirus elephantidbeta1</taxon>
        <taxon>Elephantid herpesvirus 1</taxon>
    </lineage>
</organism>
<feature type="transmembrane region" description="Helical" evidence="1">
    <location>
        <begin position="87"/>
        <end position="111"/>
    </location>
</feature>
<keyword evidence="1" id="KW-0472">Membrane</keyword>
<protein>
    <submittedName>
        <fullName evidence="2">G protein-coupled receptor 7</fullName>
    </submittedName>
</protein>
<evidence type="ECO:0000313" key="2">
    <source>
        <dbReference type="EMBL" id="QOE74513.1"/>
    </source>
</evidence>
<reference evidence="2" key="1">
    <citation type="journal article" date="2013" name="Genome Announc.">
        <title>Complete Genome Sequence of Elephant Endotheliotropic Herpesvirus 1A.</title>
        <authorList>
            <person name="Ling P.D."/>
            <person name="Reid J.G."/>
            <person name="Qin X."/>
            <person name="Muzny D.M."/>
            <person name="Gibbs R."/>
            <person name="Petrosino J."/>
            <person name="Peng R."/>
            <person name="Zong J.C."/>
            <person name="Heaggans S.Y."/>
            <person name="Hayward G.S."/>
        </authorList>
    </citation>
    <scope>NUCLEOTIDE SEQUENCE</scope>
    <source>
        <strain evidence="2">IP91 Thirunelli1</strain>
    </source>
</reference>
<feature type="transmembrane region" description="Helical" evidence="1">
    <location>
        <begin position="123"/>
        <end position="143"/>
    </location>
</feature>
<evidence type="ECO:0000256" key="1">
    <source>
        <dbReference type="SAM" id="Phobius"/>
    </source>
</evidence>
<name>A0A866VSV2_ELHV1</name>
<keyword evidence="1" id="KW-0812">Transmembrane</keyword>
<reference evidence="2" key="5">
    <citation type="journal article" name="PLoS ONE">
        <title>Extended genotypic evaluation and comparison of twenty-two cases of lethal EEHV1 hemorrhagic disease in wild and captive Asian elephants in India.</title>
        <authorList>
            <person name="Zachariah A."/>
            <person name="Sajesh P.K."/>
            <person name="Santhosh S."/>
            <person name="Bathrachalam C."/>
            <person name="Megha M."/>
            <person name="Pandiyan J."/>
            <person name="Jishnu M."/>
            <person name="Kobragade R.S."/>
            <person name="Long S.Y."/>
            <person name="Zong J.-C."/>
            <person name="Latimer E.M."/>
            <person name="Heaggans S.Y."/>
            <person name="Hayward G.S."/>
        </authorList>
    </citation>
    <scope>NUCLEOTIDE SEQUENCE</scope>
    <source>
        <strain evidence="2">IP91 Thirunelli1</strain>
    </source>
</reference>
<feature type="transmembrane region" description="Helical" evidence="1">
    <location>
        <begin position="20"/>
        <end position="44"/>
    </location>
</feature>
<accession>A0A866VSV2</accession>
<sequence>MTVEPQWQNATHSPSYDDPYLLGLSIFGVLATLPVIFQFIRVYIYGLYICFPENTWCVHSTLLVSVCCMFILSSTVMFWLFFNHSAVTLLIQLTPTIAVSCLFVLSINLFLICNYALHLSSHFLFLTTLLVIIPVPILFSPLIQKFNYVQQIETVFYQTSHEITQAIITNSYLYLDYLLTIAMFLTLCLYKTHYGKILCIATWMSWVLWNIHWCVMDRAITAYLALSFGYILLIFYIYPIVLSAYYTKILRFCTNRSRRLPPPVTQTI</sequence>
<keyword evidence="2" id="KW-0675">Receptor</keyword>
<dbReference type="EMBL" id="MN366290">
    <property type="protein sequence ID" value="QOE74513.1"/>
    <property type="molecule type" value="Genomic_DNA"/>
</dbReference>
<keyword evidence="1" id="KW-1133">Transmembrane helix</keyword>
<feature type="transmembrane region" description="Helical" evidence="1">
    <location>
        <begin position="172"/>
        <end position="190"/>
    </location>
</feature>
<reference evidence="2" key="4">
    <citation type="submission" date="2019-08" db="EMBL/GenBank/DDBJ databases">
        <title>Annotated Complete DNA Sequences of Six EEHV1A Genomes from Lethal HD cases in Young Asian Elephants from India.</title>
        <authorList>
            <person name="Krishnankutty S.P."/>
            <person name="Zachariah A."/>
            <person name="Maheswari U."/>
            <person name="Heaggans S.Y."/>
            <person name="Muraleedharan M."/>
            <person name="Velayutham D."/>
            <person name="Santhosh S."/>
            <person name="Hayward G.S."/>
        </authorList>
    </citation>
    <scope>NUCLEOTIDE SEQUENCE</scope>
    <source>
        <strain evidence="2">IP91 Thirunelli1</strain>
    </source>
</reference>
<proteinExistence type="predicted"/>
<reference evidence="2" key="3">
    <citation type="journal article" date="2016" name="MSphere">
        <title>Complete Genome Sequence of Elephant Endotheliotropic Herpesvirus 4, the First Example of a GC-Rich Branch Proboscivirus.</title>
        <authorList>
            <person name="Ling P.D."/>
            <person name="Long S.Y."/>
            <person name="Fuery A."/>
            <person name="Peng R.S."/>
            <person name="Heaggans S.Y."/>
            <person name="Qin X."/>
            <person name="Worley K.C."/>
            <person name="Dugan S."/>
            <person name="Hayward G.S."/>
        </authorList>
    </citation>
    <scope>NUCLEOTIDE SEQUENCE</scope>
    <source>
        <strain evidence="2">IP91 Thirunelli1</strain>
    </source>
</reference>
<gene>
    <name evidence="2" type="primary">E48</name>
</gene>
<feature type="transmembrane region" description="Helical" evidence="1">
    <location>
        <begin position="222"/>
        <end position="246"/>
    </location>
</feature>
<feature type="transmembrane region" description="Helical" evidence="1">
    <location>
        <begin position="56"/>
        <end position="81"/>
    </location>
</feature>
<reference evidence="2" key="2">
    <citation type="journal article" date="2013" name="J. Wildl. Dis.">
        <title>Fatal herpesvirus hemorrhagic disease in wild and orphan asian elephants in southern India.</title>
        <authorList>
            <person name="Zachariah A."/>
            <person name="Zong J.-C."/>
            <person name="Long S.Y."/>
            <person name="Latimer E.M."/>
            <person name="Heaggans S.Y."/>
            <person name="Richman L.K."/>
            <person name="Hayward G.S."/>
        </authorList>
    </citation>
    <scope>NUCLEOTIDE SEQUENCE</scope>
    <source>
        <strain evidence="2">IP91 Thirunelli1</strain>
    </source>
</reference>